<dbReference type="SUPFAM" id="SSF53474">
    <property type="entry name" value="alpha/beta-Hydrolases"/>
    <property type="match status" value="1"/>
</dbReference>
<evidence type="ECO:0000313" key="4">
    <source>
        <dbReference type="Proteomes" id="UP001220022"/>
    </source>
</evidence>
<dbReference type="GO" id="GO:0016787">
    <property type="term" value="F:hydrolase activity"/>
    <property type="evidence" value="ECO:0007669"/>
    <property type="project" value="UniProtKB-KW"/>
</dbReference>
<gene>
    <name evidence="3" type="ORF">P2L57_03325</name>
</gene>
<dbReference type="Gene3D" id="3.40.50.1820">
    <property type="entry name" value="alpha/beta hydrolase"/>
    <property type="match status" value="1"/>
</dbReference>
<dbReference type="EMBL" id="JARHTQ010000002">
    <property type="protein sequence ID" value="MDF2254798.1"/>
    <property type="molecule type" value="Genomic_DNA"/>
</dbReference>
<sequence length="294" mass="31659">METVRKPVELDVPVDGGTLHALRFGAGPRLALAAHGITASAMAFRAVARQLPEQWSLIALDLRGRGGSADLPGPYGLDRHARDLHRAAEHLGTTGPLTLTGHSMGAYVALHAAAERPELFDRLLLVDGGLPLPVPPGADPDRVMDESLGPVVARLSRTFGSAAAYVDFFRAHPALGPYWNEDIEAYVRADLTGPDGALRSRVREDAVRADGRDLLASAPSLAADLERLPVPALLVYAPLGMFDQAPGLLPVELVARWRDRVPSLRTELLPDSNHYTIVLGDQARLVARRLTEGW</sequence>
<reference evidence="3 4" key="1">
    <citation type="submission" date="2023-03" db="EMBL/GenBank/DDBJ databases">
        <title>Draft genome sequence of type strain Streptomyces ferralitis JCM 14344.</title>
        <authorList>
            <person name="Klaysubun C."/>
            <person name="Duangmal K."/>
        </authorList>
    </citation>
    <scope>NUCLEOTIDE SEQUENCE [LARGE SCALE GENOMIC DNA]</scope>
    <source>
        <strain evidence="3 4">JCM 14344</strain>
    </source>
</reference>
<dbReference type="PANTHER" id="PTHR43798">
    <property type="entry name" value="MONOACYLGLYCEROL LIPASE"/>
    <property type="match status" value="1"/>
</dbReference>
<dbReference type="RefSeq" id="WP_275807915.1">
    <property type="nucleotide sequence ID" value="NZ_BAAANM010000008.1"/>
</dbReference>
<comment type="caution">
    <text evidence="3">The sequence shown here is derived from an EMBL/GenBank/DDBJ whole genome shotgun (WGS) entry which is preliminary data.</text>
</comment>
<organism evidence="3 4">
    <name type="scientific">Streptantibioticus ferralitis</name>
    <dbReference type="NCBI Taxonomy" id="236510"/>
    <lineage>
        <taxon>Bacteria</taxon>
        <taxon>Bacillati</taxon>
        <taxon>Actinomycetota</taxon>
        <taxon>Actinomycetes</taxon>
        <taxon>Kitasatosporales</taxon>
        <taxon>Streptomycetaceae</taxon>
        <taxon>Streptantibioticus</taxon>
    </lineage>
</organism>
<dbReference type="PANTHER" id="PTHR43798:SF31">
    <property type="entry name" value="AB HYDROLASE SUPERFAMILY PROTEIN YCLE"/>
    <property type="match status" value="1"/>
</dbReference>
<name>A0ABT5YT66_9ACTN</name>
<dbReference type="InterPro" id="IPR029058">
    <property type="entry name" value="AB_hydrolase_fold"/>
</dbReference>
<keyword evidence="1 3" id="KW-0378">Hydrolase</keyword>
<keyword evidence="4" id="KW-1185">Reference proteome</keyword>
<dbReference type="Pfam" id="PF00561">
    <property type="entry name" value="Abhydrolase_1"/>
    <property type="match status" value="1"/>
</dbReference>
<evidence type="ECO:0000256" key="1">
    <source>
        <dbReference type="ARBA" id="ARBA00022801"/>
    </source>
</evidence>
<feature type="domain" description="AB hydrolase-1" evidence="2">
    <location>
        <begin position="35"/>
        <end position="145"/>
    </location>
</feature>
<dbReference type="InterPro" id="IPR000073">
    <property type="entry name" value="AB_hydrolase_1"/>
</dbReference>
<accession>A0ABT5YT66</accession>
<evidence type="ECO:0000313" key="3">
    <source>
        <dbReference type="EMBL" id="MDF2254798.1"/>
    </source>
</evidence>
<dbReference type="Proteomes" id="UP001220022">
    <property type="component" value="Unassembled WGS sequence"/>
</dbReference>
<proteinExistence type="predicted"/>
<dbReference type="InterPro" id="IPR050266">
    <property type="entry name" value="AB_hydrolase_sf"/>
</dbReference>
<evidence type="ECO:0000259" key="2">
    <source>
        <dbReference type="Pfam" id="PF00561"/>
    </source>
</evidence>
<protein>
    <submittedName>
        <fullName evidence="3">Alpha/beta hydrolase</fullName>
    </submittedName>
</protein>